<dbReference type="Gene3D" id="2.60.120.200">
    <property type="match status" value="1"/>
</dbReference>
<feature type="domain" description="MucBP" evidence="3">
    <location>
        <begin position="521"/>
        <end position="584"/>
    </location>
</feature>
<reference evidence="4" key="1">
    <citation type="submission" date="2023-01" db="EMBL/GenBank/DDBJ databases">
        <title>Oxazolidinone resistance genes in florfenicol resistant enterococci from beef cattle and veal calves at slaughter.</title>
        <authorList>
            <person name="Biggel M."/>
        </authorList>
    </citation>
    <scope>NUCLEOTIDE SEQUENCE</scope>
    <source>
        <strain evidence="4">K204-1</strain>
    </source>
</reference>
<dbReference type="AlphaFoldDB" id="A0AAE9XGZ8"/>
<dbReference type="RefSeq" id="WP_272163562.1">
    <property type="nucleotide sequence ID" value="NZ_CP116507.1"/>
</dbReference>
<dbReference type="Pfam" id="PF18483">
    <property type="entry name" value="Lectin_L-type_dom"/>
    <property type="match status" value="1"/>
</dbReference>
<dbReference type="InterPro" id="IPR013320">
    <property type="entry name" value="ConA-like_dom_sf"/>
</dbReference>
<dbReference type="EMBL" id="CP116507">
    <property type="protein sequence ID" value="WCG23217.1"/>
    <property type="molecule type" value="Genomic_DNA"/>
</dbReference>
<dbReference type="Proteomes" id="UP001179600">
    <property type="component" value="Chromosome"/>
</dbReference>
<evidence type="ECO:0000259" key="3">
    <source>
        <dbReference type="Pfam" id="PF06458"/>
    </source>
</evidence>
<accession>A0AAE9XGZ8</accession>
<feature type="domain" description="MucBP" evidence="3">
    <location>
        <begin position="674"/>
        <end position="734"/>
    </location>
</feature>
<feature type="compositionally biased region" description="Polar residues" evidence="2">
    <location>
        <begin position="64"/>
        <end position="74"/>
    </location>
</feature>
<feature type="domain" description="MucBP" evidence="3">
    <location>
        <begin position="743"/>
        <end position="810"/>
    </location>
</feature>
<dbReference type="Pfam" id="PF06458">
    <property type="entry name" value="MucBP"/>
    <property type="match status" value="6"/>
</dbReference>
<sequence length="1027" mass="116694">MIKQKRFYILLIILVFLILGLQTAAYAEEPILEETRSSTLVTCEDDNSESESTETTSVINSTEGSASIQNQTQETIREEDSKVTEMVTDTSSYPTESTISESPNMLSPPTTPFIQNELIRVLKFNFKGDAKYAQLNNTNSDIIMTPNQKHKKGSIWSITPVAVSGDISISAELKFGSTAIPADGMTFAIQNQVPSFLGRDGEALGLYDQFTQGRLLNGLAVEMDTYLDNGAKSPGATGVYENTNDELIASGDRSGGHIAWVDANGFNYKNNGGHVVHHDTYHFPATNRIANNQWHKFKATWRGKTKKLEYEFDGIKGVANGSSIQGEIMYWGFTAATGEFSSEQRIRNITQTIPTPEPEKPAEGTIQVEYRDENTNANIRKTDNYSGTIGTSRTISPPTIAGYSFSTSDPTNRTVMYSNPAKKVILYYKKNTVPPTKQKGKVLLRYRSVLNVNIILLPDKYVEGEVGMSEKFTPLPISGYEHYDTTPANGIGTYKTTDYEVITFRYLPSQSTPEQQKGEVRLEYRDYDNQLQLISKSQIYTGNVGTTQTFAPISVEGYEFYFSNPSPASVTYSDSQQTIVFYYKKNPPLVQKGWVKIKYRDWDDKTKVLAPDKIEEGIVGMQQRFYPIEIPDYTYYGSNPTNSEAVFKNGSLDEVVFYYTKNKPTIKQGKIILEYRDYLTQKKELAPSETRLGAVGKTETFNPIEIEGYDFYQANPPTQTTTYSEQGNKVIFYYLKKMVVKGKITVEYRDKKTDEEINPKDDFEGDVGTSIEINPIYIKDYLYLESQPPLPTDHKVTFSQEQIKIVFYYQKTGNPVEKTGKITIKHIDIENPTKILETETIEWPINKIYKGQEKNFSDYEFIKAEPQNKQIELKNENEEKELLFYYQMKKLIFVSAPHLDFGNHPLSKGHQNYELESLDQPLAVQDFRENGSKWKVELKVTQDFTSRNGRYKLPNAFYYKDNIIDYSLTENVSLPIFEHETTSNQIVKISDNWQANRVGPHLKIRGEQNVLPVAYEAQLTWSLSSVP</sequence>
<organism evidence="4 5">
    <name type="scientific">Vagococcus lutrae</name>
    <dbReference type="NCBI Taxonomy" id="81947"/>
    <lineage>
        <taxon>Bacteria</taxon>
        <taxon>Bacillati</taxon>
        <taxon>Bacillota</taxon>
        <taxon>Bacilli</taxon>
        <taxon>Lactobacillales</taxon>
        <taxon>Enterococcaceae</taxon>
        <taxon>Vagococcus</taxon>
    </lineage>
</organism>
<gene>
    <name evidence="4" type="ORF">PML95_02965</name>
</gene>
<dbReference type="InterPro" id="IPR009459">
    <property type="entry name" value="MucBP_dom"/>
</dbReference>
<feature type="compositionally biased region" description="Acidic residues" evidence="2">
    <location>
        <begin position="43"/>
        <end position="52"/>
    </location>
</feature>
<dbReference type="SUPFAM" id="SSF49899">
    <property type="entry name" value="Concanavalin A-like lectins/glucanases"/>
    <property type="match status" value="1"/>
</dbReference>
<feature type="domain" description="MucBP" evidence="3">
    <location>
        <begin position="365"/>
        <end position="429"/>
    </location>
</feature>
<feature type="domain" description="MucBP" evidence="3">
    <location>
        <begin position="821"/>
        <end position="886"/>
    </location>
</feature>
<feature type="compositionally biased region" description="Polar residues" evidence="2">
    <location>
        <begin position="87"/>
        <end position="108"/>
    </location>
</feature>
<evidence type="ECO:0000256" key="2">
    <source>
        <dbReference type="SAM" id="MobiDB-lite"/>
    </source>
</evidence>
<evidence type="ECO:0000313" key="4">
    <source>
        <dbReference type="EMBL" id="WCG23217.1"/>
    </source>
</evidence>
<proteinExistence type="predicted"/>
<evidence type="ECO:0000313" key="5">
    <source>
        <dbReference type="Proteomes" id="UP001179600"/>
    </source>
</evidence>
<feature type="region of interest" description="Disordered" evidence="2">
    <location>
        <begin position="38"/>
        <end position="108"/>
    </location>
</feature>
<feature type="compositionally biased region" description="Low complexity" evidence="2">
    <location>
        <begin position="53"/>
        <end position="63"/>
    </location>
</feature>
<dbReference type="InterPro" id="IPR056573">
    <property type="entry name" value="Lectin_L-type_dom"/>
</dbReference>
<name>A0AAE9XGZ8_9ENTE</name>
<keyword evidence="1" id="KW-0677">Repeat</keyword>
<feature type="domain" description="MucBP" evidence="3">
    <location>
        <begin position="595"/>
        <end position="660"/>
    </location>
</feature>
<dbReference type="CDD" id="cd01951">
    <property type="entry name" value="lectin_L-type"/>
    <property type="match status" value="1"/>
</dbReference>
<evidence type="ECO:0000256" key="1">
    <source>
        <dbReference type="ARBA" id="ARBA00022737"/>
    </source>
</evidence>
<dbReference type="Gene3D" id="3.10.20.320">
    <property type="entry name" value="Putative peptidoglycan bound protein (lpxtg motif)"/>
    <property type="match status" value="5"/>
</dbReference>
<protein>
    <submittedName>
        <fullName evidence="4">MucBP domain-containing protein</fullName>
    </submittedName>
</protein>